<dbReference type="Proteomes" id="UP000694569">
    <property type="component" value="Unplaced"/>
</dbReference>
<dbReference type="GO" id="GO:0005783">
    <property type="term" value="C:endoplasmic reticulum"/>
    <property type="evidence" value="ECO:0007669"/>
    <property type="project" value="UniProtKB-SubCell"/>
</dbReference>
<evidence type="ECO:0000256" key="2">
    <source>
        <dbReference type="ARBA" id="ARBA00004514"/>
    </source>
</evidence>
<dbReference type="GeneTree" id="ENSGT00940000155144"/>
<dbReference type="FunFam" id="3.15.10.20:FF:000001">
    <property type="entry name" value="Activator of 90 kDa heat shock protein ATPase 1"/>
    <property type="match status" value="1"/>
</dbReference>
<evidence type="ECO:0000256" key="9">
    <source>
        <dbReference type="ARBA" id="ARBA00022990"/>
    </source>
</evidence>
<evidence type="ECO:0000256" key="10">
    <source>
        <dbReference type="ARBA" id="ARBA00023016"/>
    </source>
</evidence>
<evidence type="ECO:0000256" key="14">
    <source>
        <dbReference type="SAM" id="MobiDB-lite"/>
    </source>
</evidence>
<dbReference type="CDD" id="cd08892">
    <property type="entry name" value="SRPBCC_Aha1"/>
    <property type="match status" value="1"/>
</dbReference>
<evidence type="ECO:0000256" key="4">
    <source>
        <dbReference type="ARBA" id="ARBA00022490"/>
    </source>
</evidence>
<dbReference type="FunFam" id="3.30.530.20:FF:000018">
    <property type="entry name" value="Activator of 90 kDa heat shock protein ATPase 1"/>
    <property type="match status" value="1"/>
</dbReference>
<keyword evidence="8" id="KW-0832">Ubl conjugation</keyword>
<evidence type="ECO:0000256" key="6">
    <source>
        <dbReference type="ARBA" id="ARBA00022553"/>
    </source>
</evidence>
<reference evidence="16" key="2">
    <citation type="submission" date="2025-09" db="UniProtKB">
        <authorList>
            <consortium name="Ensembl"/>
        </authorList>
    </citation>
    <scope>IDENTIFICATION</scope>
</reference>
<keyword evidence="7" id="KW-0256">Endoplasmic reticulum</keyword>
<dbReference type="GO" id="GO:0006457">
    <property type="term" value="P:protein folding"/>
    <property type="evidence" value="ECO:0007669"/>
    <property type="project" value="TreeGrafter"/>
</dbReference>
<dbReference type="Pfam" id="PF09229">
    <property type="entry name" value="Aha1_N"/>
    <property type="match status" value="1"/>
</dbReference>
<proteinExistence type="inferred from homology"/>
<evidence type="ECO:0000256" key="12">
    <source>
        <dbReference type="ARBA" id="ARBA00054704"/>
    </source>
</evidence>
<name>A0A8C5QL24_9ANUR</name>
<dbReference type="InterPro" id="IPR023393">
    <property type="entry name" value="START-like_dom_sf"/>
</dbReference>
<keyword evidence="10" id="KW-0346">Stress response</keyword>
<gene>
    <name evidence="16" type="primary">AHSA1</name>
</gene>
<dbReference type="PANTHER" id="PTHR13009">
    <property type="entry name" value="HEAT SHOCK PROTEIN 90 HSP90 CO-CHAPERONE AHA-1"/>
    <property type="match status" value="1"/>
</dbReference>
<keyword evidence="4" id="KW-0963">Cytoplasm</keyword>
<evidence type="ECO:0000256" key="5">
    <source>
        <dbReference type="ARBA" id="ARBA00022499"/>
    </source>
</evidence>
<dbReference type="GO" id="GO:0051087">
    <property type="term" value="F:protein-folding chaperone binding"/>
    <property type="evidence" value="ECO:0007669"/>
    <property type="project" value="InterPro"/>
</dbReference>
<dbReference type="Ensembl" id="ENSLLET00000040889.1">
    <property type="protein sequence ID" value="ENSLLEP00000039306.1"/>
    <property type="gene ID" value="ENSLLEG00000024801.1"/>
</dbReference>
<evidence type="ECO:0000256" key="7">
    <source>
        <dbReference type="ARBA" id="ARBA00022824"/>
    </source>
</evidence>
<keyword evidence="9" id="KW-0007">Acetylation</keyword>
<accession>A0A8C5QL24</accession>
<dbReference type="SMART" id="SM01000">
    <property type="entry name" value="Aha1_N"/>
    <property type="match status" value="1"/>
</dbReference>
<comment type="subcellular location">
    <subcellularLocation>
        <location evidence="2">Cytoplasm</location>
        <location evidence="2">Cytosol</location>
    </subcellularLocation>
    <subcellularLocation>
        <location evidence="1">Endoplasmic reticulum</location>
    </subcellularLocation>
</comment>
<dbReference type="SUPFAM" id="SSF103111">
    <property type="entry name" value="Activator of Hsp90 ATPase, Aha1"/>
    <property type="match status" value="1"/>
</dbReference>
<evidence type="ECO:0000259" key="15">
    <source>
        <dbReference type="SMART" id="SM01000"/>
    </source>
</evidence>
<organism evidence="16 17">
    <name type="scientific">Leptobrachium leishanense</name>
    <name type="common">Leishan spiny toad</name>
    <dbReference type="NCBI Taxonomy" id="445787"/>
    <lineage>
        <taxon>Eukaryota</taxon>
        <taxon>Metazoa</taxon>
        <taxon>Chordata</taxon>
        <taxon>Craniata</taxon>
        <taxon>Vertebrata</taxon>
        <taxon>Euteleostomi</taxon>
        <taxon>Amphibia</taxon>
        <taxon>Batrachia</taxon>
        <taxon>Anura</taxon>
        <taxon>Pelobatoidea</taxon>
        <taxon>Megophryidae</taxon>
        <taxon>Leptobrachium</taxon>
    </lineage>
</organism>
<evidence type="ECO:0000256" key="11">
    <source>
        <dbReference type="ARBA" id="ARBA00023186"/>
    </source>
</evidence>
<dbReference type="SUPFAM" id="SSF55961">
    <property type="entry name" value="Bet v1-like"/>
    <property type="match status" value="1"/>
</dbReference>
<comment type="similarity">
    <text evidence="3">Belongs to the AHA1 family.</text>
</comment>
<dbReference type="Gene3D" id="3.30.530.20">
    <property type="match status" value="1"/>
</dbReference>
<keyword evidence="11" id="KW-0143">Chaperone</keyword>
<dbReference type="PANTHER" id="PTHR13009:SF22">
    <property type="entry name" value="LD43819P"/>
    <property type="match status" value="1"/>
</dbReference>
<keyword evidence="5" id="KW-1017">Isopeptide bond</keyword>
<dbReference type="InterPro" id="IPR036338">
    <property type="entry name" value="Aha1"/>
</dbReference>
<keyword evidence="6" id="KW-0597">Phosphoprotein</keyword>
<evidence type="ECO:0000313" key="16">
    <source>
        <dbReference type="Ensembl" id="ENSLLEP00000039306.1"/>
    </source>
</evidence>
<protein>
    <recommendedName>
        <fullName evidence="13">Activator of 90 kDa heat shock protein ATPase homolog 1</fullName>
    </recommendedName>
</protein>
<sequence length="337" mass="37772">MARWGEGDPRWIVEMRADATNVNNWHWTERDATAWSTDKLKDLLMAVRVEGEEGTCEVTEVSKLDGEASINNRKGKLIFFYEWDIKLNWTGISPTGVKYKGYVEIPNLSDENSASEVEIRVSMAKDEPDTNLIGLMRKQGAQCLRDVVVHYVSALKTEFTQGMILPTANGVSDSGIQETKPKPEPPPVQTNKPITCQSTGVKIPTCKVTMKDTFMTSPEELYRVLTRQELVQGFTHAPATLTAEKGGKFQLLGGNVSGEFIELDSEKRIVMSWRFKSWPTAHHATVALTLTDKGGETELVMEARGVPKSEEDRTKEGWKRYYFDGIKQTFGFGALLL</sequence>
<dbReference type="AlphaFoldDB" id="A0A8C5QL24"/>
<reference evidence="16" key="1">
    <citation type="submission" date="2025-08" db="UniProtKB">
        <authorList>
            <consortium name="Ensembl"/>
        </authorList>
    </citation>
    <scope>IDENTIFICATION</scope>
</reference>
<keyword evidence="17" id="KW-1185">Reference proteome</keyword>
<dbReference type="InterPro" id="IPR015310">
    <property type="entry name" value="AHSA1-like_N"/>
</dbReference>
<dbReference type="GO" id="GO:0001671">
    <property type="term" value="F:ATPase activator activity"/>
    <property type="evidence" value="ECO:0007669"/>
    <property type="project" value="InterPro"/>
</dbReference>
<evidence type="ECO:0000256" key="3">
    <source>
        <dbReference type="ARBA" id="ARBA00006817"/>
    </source>
</evidence>
<dbReference type="Gene3D" id="3.15.10.20">
    <property type="entry name" value="Activator of Hsp90 ATPase Aha1, N-terminal domain"/>
    <property type="match status" value="1"/>
</dbReference>
<evidence type="ECO:0000256" key="1">
    <source>
        <dbReference type="ARBA" id="ARBA00004240"/>
    </source>
</evidence>
<dbReference type="GO" id="GO:0005829">
    <property type="term" value="C:cytosol"/>
    <property type="evidence" value="ECO:0007669"/>
    <property type="project" value="UniProtKB-SubCell"/>
</dbReference>
<dbReference type="InterPro" id="IPR013538">
    <property type="entry name" value="ASHA1/2-like_C"/>
</dbReference>
<feature type="domain" description="Activator of Hsp90 ATPase AHSA1-like N-terminal" evidence="15">
    <location>
        <begin position="29"/>
        <end position="161"/>
    </location>
</feature>
<dbReference type="GO" id="GO:0051879">
    <property type="term" value="F:Hsp90 protein binding"/>
    <property type="evidence" value="ECO:0007669"/>
    <property type="project" value="UniProtKB-ARBA"/>
</dbReference>
<comment type="function">
    <text evidence="12">Acts as a co-chaperone of HSP90AA1. Activates the ATPase activity of HSP90AA1 leading to increase in its chaperone activity. Competes with the inhibitory co-chaperone FNIP1 for binding to HSP90AA1, thereby providing a reciprocal regulatory mechanism for chaperoning of client proteins. Competes with the inhibitory co-chaperone TSC1 for binding to HSP90AA1, thereby providing a reciprocal regulatory mechanism for chaperoning of client proteins.</text>
</comment>
<evidence type="ECO:0000256" key="8">
    <source>
        <dbReference type="ARBA" id="ARBA00022843"/>
    </source>
</evidence>
<feature type="region of interest" description="Disordered" evidence="14">
    <location>
        <begin position="172"/>
        <end position="196"/>
    </location>
</feature>
<dbReference type="Pfam" id="PF08327">
    <property type="entry name" value="AHSA1"/>
    <property type="match status" value="1"/>
</dbReference>
<evidence type="ECO:0000256" key="13">
    <source>
        <dbReference type="ARBA" id="ARBA00071384"/>
    </source>
</evidence>
<evidence type="ECO:0000313" key="17">
    <source>
        <dbReference type="Proteomes" id="UP000694569"/>
    </source>
</evidence>
<dbReference type="OrthoDB" id="567237at2759"/>